<protein>
    <submittedName>
        <fullName evidence="4">Hydroxyacyl-thioester dehydratase type 2, mitochondrial</fullName>
    </submittedName>
</protein>
<proteinExistence type="predicted"/>
<dbReference type="AlphaFoldDB" id="A0A3Q0D2W7"/>
<keyword evidence="3" id="KW-1185">Reference proteome</keyword>
<dbReference type="STRING" id="10036.ENSMAUP00000025599"/>
<dbReference type="Pfam" id="PF01575">
    <property type="entry name" value="MaoC_dehydratas"/>
    <property type="match status" value="1"/>
</dbReference>
<dbReference type="InterPro" id="IPR050965">
    <property type="entry name" value="UPF0336/Enoyl-CoA_hydratase"/>
</dbReference>
<evidence type="ECO:0000313" key="4">
    <source>
        <dbReference type="RefSeq" id="XP_021087041.1"/>
    </source>
</evidence>
<dbReference type="RefSeq" id="XP_021087041.1">
    <property type="nucleotide sequence ID" value="XM_021231382.2"/>
</dbReference>
<dbReference type="InterPro" id="IPR029069">
    <property type="entry name" value="HotDog_dom_sf"/>
</dbReference>
<dbReference type="GO" id="GO:0006633">
    <property type="term" value="P:fatty acid biosynthetic process"/>
    <property type="evidence" value="ECO:0007669"/>
    <property type="project" value="TreeGrafter"/>
</dbReference>
<dbReference type="InterPro" id="IPR002539">
    <property type="entry name" value="MaoC-like_dom"/>
</dbReference>
<dbReference type="SUPFAM" id="SSF54637">
    <property type="entry name" value="Thioesterase/thiol ester dehydrase-isomerase"/>
    <property type="match status" value="1"/>
</dbReference>
<evidence type="ECO:0000259" key="2">
    <source>
        <dbReference type="Pfam" id="PF01575"/>
    </source>
</evidence>
<gene>
    <name evidence="4" type="primary">Htd2</name>
</gene>
<organism evidence="3 4">
    <name type="scientific">Mesocricetus auratus</name>
    <name type="common">Golden hamster</name>
    <dbReference type="NCBI Taxonomy" id="10036"/>
    <lineage>
        <taxon>Eukaryota</taxon>
        <taxon>Metazoa</taxon>
        <taxon>Chordata</taxon>
        <taxon>Craniata</taxon>
        <taxon>Vertebrata</taxon>
        <taxon>Euteleostomi</taxon>
        <taxon>Mammalia</taxon>
        <taxon>Eutheria</taxon>
        <taxon>Euarchontoglires</taxon>
        <taxon>Glires</taxon>
        <taxon>Rodentia</taxon>
        <taxon>Myomorpha</taxon>
        <taxon>Muroidea</taxon>
        <taxon>Cricetidae</taxon>
        <taxon>Cricetinae</taxon>
        <taxon>Mesocricetus</taxon>
    </lineage>
</organism>
<keyword evidence="1" id="KW-0456">Lyase</keyword>
<evidence type="ECO:0000256" key="1">
    <source>
        <dbReference type="ARBA" id="ARBA00023239"/>
    </source>
</evidence>
<dbReference type="PANTHER" id="PTHR43437">
    <property type="entry name" value="HYDROXYACYL-THIOESTER DEHYDRATASE TYPE 2, MITOCHONDRIAL-RELATED"/>
    <property type="match status" value="1"/>
</dbReference>
<dbReference type="OrthoDB" id="3592703at2759"/>
<dbReference type="FunFam" id="3.10.129.10:FF:000042">
    <property type="entry name" value="MaoC domain protein dehydratase"/>
    <property type="match status" value="1"/>
</dbReference>
<dbReference type="Proteomes" id="UP000886700">
    <property type="component" value="Unplaced"/>
</dbReference>
<dbReference type="KEGG" id="maua:110342274"/>
<sequence length="172" mass="18794">MLSVVSGHHLWWSGLQRGLWLSCRVPTGQCLQRAHTRVGDRAELSRAFTQQDVATFSELTGDTNPLHISEDYAKHTKFGKTVVHGVLISGLISALLGTKMPGPGCVFLSQEIRFPAPLYPGEVVLASAEVKRLKQSVAVVQVSCRVTESKKTVMEGWVKVTVPDTPDAETQL</sequence>
<dbReference type="GO" id="GO:0018812">
    <property type="term" value="F:3-hydroxyacyl-CoA dehydratase activity"/>
    <property type="evidence" value="ECO:0007669"/>
    <property type="project" value="UniProtKB-ARBA"/>
</dbReference>
<reference evidence="4" key="1">
    <citation type="submission" date="2025-08" db="UniProtKB">
        <authorList>
            <consortium name="RefSeq"/>
        </authorList>
    </citation>
    <scope>IDENTIFICATION</scope>
    <source>
        <tissue evidence="4">Liver</tissue>
    </source>
</reference>
<dbReference type="PANTHER" id="PTHR43437:SF3">
    <property type="entry name" value="HYDROXYACYL-THIOESTER DEHYDRATASE TYPE 2, MITOCHONDRIAL"/>
    <property type="match status" value="1"/>
</dbReference>
<name>A0A3Q0D2W7_MESAU</name>
<evidence type="ECO:0000313" key="3">
    <source>
        <dbReference type="Proteomes" id="UP000886700"/>
    </source>
</evidence>
<accession>A0A3Q0D2W7</accession>
<dbReference type="GO" id="GO:0005739">
    <property type="term" value="C:mitochondrion"/>
    <property type="evidence" value="ECO:0007669"/>
    <property type="project" value="TreeGrafter"/>
</dbReference>
<feature type="domain" description="MaoC-like" evidence="2">
    <location>
        <begin position="42"/>
        <end position="146"/>
    </location>
</feature>
<dbReference type="CDD" id="cd03449">
    <property type="entry name" value="R_hydratase"/>
    <property type="match status" value="1"/>
</dbReference>
<dbReference type="GO" id="GO:0019171">
    <property type="term" value="F:(3R)-hydroxyacyl-[acyl-carrier-protein] dehydratase activity"/>
    <property type="evidence" value="ECO:0007669"/>
    <property type="project" value="TreeGrafter"/>
</dbReference>
<dbReference type="Gene3D" id="3.10.129.10">
    <property type="entry name" value="Hotdog Thioesterase"/>
    <property type="match status" value="1"/>
</dbReference>